<dbReference type="EMBL" id="BFEA01000979">
    <property type="protein sequence ID" value="GBG91969.1"/>
    <property type="molecule type" value="Genomic_DNA"/>
</dbReference>
<feature type="coiled-coil region" evidence="1">
    <location>
        <begin position="399"/>
        <end position="426"/>
    </location>
</feature>
<feature type="compositionally biased region" description="Basic and acidic residues" evidence="2">
    <location>
        <begin position="334"/>
        <end position="356"/>
    </location>
</feature>
<dbReference type="SMART" id="SM00577">
    <property type="entry name" value="CPDc"/>
    <property type="match status" value="1"/>
</dbReference>
<feature type="compositionally biased region" description="Polar residues" evidence="2">
    <location>
        <begin position="745"/>
        <end position="759"/>
    </location>
</feature>
<protein>
    <recommendedName>
        <fullName evidence="3">FCP1 homology domain-containing protein</fullName>
    </recommendedName>
</protein>
<dbReference type="STRING" id="69332.A0A388MBY6"/>
<accession>A0A388MBY6</accession>
<feature type="compositionally biased region" description="Gly residues" evidence="2">
    <location>
        <begin position="322"/>
        <end position="333"/>
    </location>
</feature>
<feature type="domain" description="FCP1 homology" evidence="3">
    <location>
        <begin position="448"/>
        <end position="637"/>
    </location>
</feature>
<keyword evidence="5" id="KW-1185">Reference proteome</keyword>
<dbReference type="AlphaFoldDB" id="A0A388MBY6"/>
<dbReference type="InterPro" id="IPR004274">
    <property type="entry name" value="FCP1_dom"/>
</dbReference>
<evidence type="ECO:0000313" key="4">
    <source>
        <dbReference type="EMBL" id="GBG91969.1"/>
    </source>
</evidence>
<dbReference type="OrthoDB" id="1711508at2759"/>
<feature type="region of interest" description="Disordered" evidence="2">
    <location>
        <begin position="317"/>
        <end position="372"/>
    </location>
</feature>
<name>A0A388MBY6_CHABU</name>
<comment type="caution">
    <text evidence="4">The sequence shown here is derived from an EMBL/GenBank/DDBJ whole genome shotgun (WGS) entry which is preliminary data.</text>
</comment>
<dbReference type="InterPro" id="IPR036412">
    <property type="entry name" value="HAD-like_sf"/>
</dbReference>
<dbReference type="PROSITE" id="PS50969">
    <property type="entry name" value="FCP1"/>
    <property type="match status" value="1"/>
</dbReference>
<proteinExistence type="predicted"/>
<gene>
    <name evidence="4" type="ORF">CBR_g54065</name>
</gene>
<evidence type="ECO:0000259" key="3">
    <source>
        <dbReference type="PROSITE" id="PS50969"/>
    </source>
</evidence>
<feature type="compositionally biased region" description="Gly residues" evidence="2">
    <location>
        <begin position="69"/>
        <end position="78"/>
    </location>
</feature>
<dbReference type="Gene3D" id="3.40.50.1000">
    <property type="entry name" value="HAD superfamily/HAD-like"/>
    <property type="match status" value="1"/>
</dbReference>
<feature type="compositionally biased region" description="Polar residues" evidence="2">
    <location>
        <begin position="679"/>
        <end position="713"/>
    </location>
</feature>
<feature type="compositionally biased region" description="Basic and acidic residues" evidence="2">
    <location>
        <begin position="24"/>
        <end position="48"/>
    </location>
</feature>
<sequence>MGDPKITGRRTQLGIQYFRRARIERGGGGEGGGCDKDDVRSRGGEEVRMSANQGEDVGIMRGDRDDVGTRGGGGGGGGIDKEVETGKSTSNELIDRSGSRGWAVNSQYVVTSDCPILAQLLGCLLLLVLHSPGLFWLLSSPWSSQEDRKEEDEGGGGGGGGEFADLGEGTGSIVVGDMAESAGMMLGLSFGLGVVVGLGLGLRLAPASGSGYQAWLLLQQQKLLEKEASGADGMAGRNGYHLQKQDQQGGLCPRCSVSSITSASVEGSFDGSAAAYQSFSDRSVDALLLDDPPEFDLRAERRRWSINPLFVQAPMAAPGAAPEGGGGGAGGGDVDCRERPSDCRTAEEGDDNLQKERSHRQQQQQQQQRLAGDIERERGFEAATAAAPPPSQESPTVILRRLNMIIKQVETTLQRADMELEALKKSLPRRLCPPLRGFSPELLASIRAAFLPKLLIVDINGFLVHRCFKKEYNSRLSCGSRVKFFRPPDGAVGQFYIWERAHSRDFIRWAQANFAVGIWSSALQRNVHGLLEHLLGENAEESFTFVWDQSLCTGSGLRHPENRHKAIYFKELSKVWACEELITLYNETNTLLVDECAYKVIKNPPYTSIHPPEYVGNDKGDNALGEGGLIREELKRFQGASSVQSFARASPLALTAGKLTDLSAQLARAQIALLEEQCNSSRTTSEGTITPESSQEGSCVTSTNGSSRSTSKPGTPRHQLKRRSSLDGSLPPFRAGGVLRRLSLKETNIPTRSVTQPRSPGSKARAPAKLKDAGSPFV</sequence>
<dbReference type="InterPro" id="IPR023214">
    <property type="entry name" value="HAD_sf"/>
</dbReference>
<dbReference type="SUPFAM" id="SSF56784">
    <property type="entry name" value="HAD-like"/>
    <property type="match status" value="1"/>
</dbReference>
<evidence type="ECO:0000256" key="1">
    <source>
        <dbReference type="SAM" id="Coils"/>
    </source>
</evidence>
<dbReference type="Gramene" id="GBG91969">
    <property type="protein sequence ID" value="GBG91969"/>
    <property type="gene ID" value="CBR_g54065"/>
</dbReference>
<feature type="region of interest" description="Disordered" evidence="2">
    <location>
        <begin position="679"/>
        <end position="778"/>
    </location>
</feature>
<dbReference type="Pfam" id="PF03031">
    <property type="entry name" value="NIF"/>
    <property type="match status" value="1"/>
</dbReference>
<feature type="region of interest" description="Disordered" evidence="2">
    <location>
        <begin position="24"/>
        <end position="93"/>
    </location>
</feature>
<dbReference type="Proteomes" id="UP000265515">
    <property type="component" value="Unassembled WGS sequence"/>
</dbReference>
<keyword evidence="1" id="KW-0175">Coiled coil</keyword>
<dbReference type="InterPro" id="IPR050365">
    <property type="entry name" value="TIM50"/>
</dbReference>
<reference evidence="4 5" key="1">
    <citation type="journal article" date="2018" name="Cell">
        <title>The Chara Genome: Secondary Complexity and Implications for Plant Terrestrialization.</title>
        <authorList>
            <person name="Nishiyama T."/>
            <person name="Sakayama H."/>
            <person name="Vries J.D."/>
            <person name="Buschmann H."/>
            <person name="Saint-Marcoux D."/>
            <person name="Ullrich K.K."/>
            <person name="Haas F.B."/>
            <person name="Vanderstraeten L."/>
            <person name="Becker D."/>
            <person name="Lang D."/>
            <person name="Vosolsobe S."/>
            <person name="Rombauts S."/>
            <person name="Wilhelmsson P.K.I."/>
            <person name="Janitza P."/>
            <person name="Kern R."/>
            <person name="Heyl A."/>
            <person name="Rumpler F."/>
            <person name="Villalobos L.I.A.C."/>
            <person name="Clay J.M."/>
            <person name="Skokan R."/>
            <person name="Toyoda A."/>
            <person name="Suzuki Y."/>
            <person name="Kagoshima H."/>
            <person name="Schijlen E."/>
            <person name="Tajeshwar N."/>
            <person name="Catarino B."/>
            <person name="Hetherington A.J."/>
            <person name="Saltykova A."/>
            <person name="Bonnot C."/>
            <person name="Breuninger H."/>
            <person name="Symeonidi A."/>
            <person name="Radhakrishnan G.V."/>
            <person name="Van Nieuwerburgh F."/>
            <person name="Deforce D."/>
            <person name="Chang C."/>
            <person name="Karol K.G."/>
            <person name="Hedrich R."/>
            <person name="Ulvskov P."/>
            <person name="Glockner G."/>
            <person name="Delwiche C.F."/>
            <person name="Petrasek J."/>
            <person name="Van de Peer Y."/>
            <person name="Friml J."/>
            <person name="Beilby M."/>
            <person name="Dolan L."/>
            <person name="Kohara Y."/>
            <person name="Sugano S."/>
            <person name="Fujiyama A."/>
            <person name="Delaux P.-M."/>
            <person name="Quint M."/>
            <person name="TheiBen G."/>
            <person name="Hagemann M."/>
            <person name="Harholt J."/>
            <person name="Dunand C."/>
            <person name="Zachgo S."/>
            <person name="Langdale J."/>
            <person name="Maumus F."/>
            <person name="Straeten D.V.D."/>
            <person name="Gould S.B."/>
            <person name="Rensing S.A."/>
        </authorList>
    </citation>
    <scope>NUCLEOTIDE SEQUENCE [LARGE SCALE GENOMIC DNA]</scope>
    <source>
        <strain evidence="4 5">S276</strain>
    </source>
</reference>
<evidence type="ECO:0000256" key="2">
    <source>
        <dbReference type="SAM" id="MobiDB-lite"/>
    </source>
</evidence>
<organism evidence="4 5">
    <name type="scientific">Chara braunii</name>
    <name type="common">Braun's stonewort</name>
    <dbReference type="NCBI Taxonomy" id="69332"/>
    <lineage>
        <taxon>Eukaryota</taxon>
        <taxon>Viridiplantae</taxon>
        <taxon>Streptophyta</taxon>
        <taxon>Charophyceae</taxon>
        <taxon>Charales</taxon>
        <taxon>Characeae</taxon>
        <taxon>Chara</taxon>
    </lineage>
</organism>
<dbReference type="PANTHER" id="PTHR12210">
    <property type="entry name" value="DULLARD PROTEIN PHOSPHATASE"/>
    <property type="match status" value="1"/>
</dbReference>
<evidence type="ECO:0000313" key="5">
    <source>
        <dbReference type="Proteomes" id="UP000265515"/>
    </source>
</evidence>